<evidence type="ECO:0000313" key="3">
    <source>
        <dbReference type="Proteomes" id="UP000325577"/>
    </source>
</evidence>
<dbReference type="AlphaFoldDB" id="A0A5J4ZQF2"/>
<feature type="compositionally biased region" description="Polar residues" evidence="1">
    <location>
        <begin position="175"/>
        <end position="185"/>
    </location>
</feature>
<name>A0A5J4ZQF2_9ASTE</name>
<evidence type="ECO:0000313" key="2">
    <source>
        <dbReference type="EMBL" id="KAA8519938.1"/>
    </source>
</evidence>
<protein>
    <submittedName>
        <fullName evidence="2">Uncharacterized protein</fullName>
    </submittedName>
</protein>
<organism evidence="2 3">
    <name type="scientific">Nyssa sinensis</name>
    <dbReference type="NCBI Taxonomy" id="561372"/>
    <lineage>
        <taxon>Eukaryota</taxon>
        <taxon>Viridiplantae</taxon>
        <taxon>Streptophyta</taxon>
        <taxon>Embryophyta</taxon>
        <taxon>Tracheophyta</taxon>
        <taxon>Spermatophyta</taxon>
        <taxon>Magnoliopsida</taxon>
        <taxon>eudicotyledons</taxon>
        <taxon>Gunneridae</taxon>
        <taxon>Pentapetalae</taxon>
        <taxon>asterids</taxon>
        <taxon>Cornales</taxon>
        <taxon>Nyssaceae</taxon>
        <taxon>Nyssa</taxon>
    </lineage>
</organism>
<evidence type="ECO:0000256" key="1">
    <source>
        <dbReference type="SAM" id="MobiDB-lite"/>
    </source>
</evidence>
<dbReference type="EMBL" id="CM018049">
    <property type="protein sequence ID" value="KAA8519938.1"/>
    <property type="molecule type" value="Genomic_DNA"/>
</dbReference>
<feature type="region of interest" description="Disordered" evidence="1">
    <location>
        <begin position="174"/>
        <end position="195"/>
    </location>
</feature>
<sequence length="211" mass="23799">MAESLSVRGGLSGIQGSSNGEAILPVRFDDVVLGASYHWVEGSGKCCNKGNQRWRQRTKDSIQDELILADPCVLDGVNGWDAIDRDGLLRTWVGAIDKSEQIIVGEKSEKLETPRKIIRGSKLQGCLRSNIESKDGGRGAWMGWNSICSDRLHRDRQQLGTGPRERWALVKTVSPCEQQQKANNNGRERKKKEREKKIMLWYRREPMALIP</sequence>
<reference evidence="2 3" key="1">
    <citation type="submission" date="2019-09" db="EMBL/GenBank/DDBJ databases">
        <title>A chromosome-level genome assembly of the Chinese tupelo Nyssa sinensis.</title>
        <authorList>
            <person name="Yang X."/>
            <person name="Kang M."/>
            <person name="Yang Y."/>
            <person name="Xiong H."/>
            <person name="Wang M."/>
            <person name="Zhang Z."/>
            <person name="Wang Z."/>
            <person name="Wu H."/>
            <person name="Ma T."/>
            <person name="Liu J."/>
            <person name="Xi Z."/>
        </authorList>
    </citation>
    <scope>NUCLEOTIDE SEQUENCE [LARGE SCALE GENOMIC DNA]</scope>
    <source>
        <strain evidence="2">J267</strain>
        <tissue evidence="2">Leaf</tissue>
    </source>
</reference>
<accession>A0A5J4ZQF2</accession>
<dbReference type="Proteomes" id="UP000325577">
    <property type="component" value="Linkage Group LG6"/>
</dbReference>
<proteinExistence type="predicted"/>
<keyword evidence="3" id="KW-1185">Reference proteome</keyword>
<gene>
    <name evidence="2" type="ORF">F0562_014152</name>
</gene>